<evidence type="ECO:0000256" key="1">
    <source>
        <dbReference type="ARBA" id="ARBA00004141"/>
    </source>
</evidence>
<keyword evidence="3 5" id="KW-1133">Transmembrane helix</keyword>
<feature type="transmembrane region" description="Helical" evidence="5">
    <location>
        <begin position="445"/>
        <end position="463"/>
    </location>
</feature>
<proteinExistence type="predicted"/>
<dbReference type="OrthoDB" id="1917107at2759"/>
<dbReference type="PANTHER" id="PTHR16201:SF34">
    <property type="entry name" value="LYSOSOMAL AMINO ACID TRANSPORTER 1"/>
    <property type="match status" value="1"/>
</dbReference>
<dbReference type="Proteomes" id="UP000886520">
    <property type="component" value="Chromosome 4"/>
</dbReference>
<keyword evidence="2 5" id="KW-0812">Transmembrane</keyword>
<dbReference type="GO" id="GO:0098852">
    <property type="term" value="C:lytic vacuole membrane"/>
    <property type="evidence" value="ECO:0007669"/>
    <property type="project" value="UniProtKB-ARBA"/>
</dbReference>
<evidence type="ECO:0000256" key="4">
    <source>
        <dbReference type="ARBA" id="ARBA00023136"/>
    </source>
</evidence>
<dbReference type="PANTHER" id="PTHR16201">
    <property type="entry name" value="SEVEN TRANSMEMBRANE PROTEIN 1-RELATED"/>
    <property type="match status" value="1"/>
</dbReference>
<dbReference type="AlphaFoldDB" id="A0A9D4ZP21"/>
<keyword evidence="7" id="KW-1185">Reference proteome</keyword>
<accession>A0A9D4ZP21</accession>
<dbReference type="InterPro" id="IPR051415">
    <property type="entry name" value="LAAT-1"/>
</dbReference>
<evidence type="ECO:0000313" key="6">
    <source>
        <dbReference type="EMBL" id="KAI5080516.1"/>
    </source>
</evidence>
<evidence type="ECO:0000256" key="2">
    <source>
        <dbReference type="ARBA" id="ARBA00022692"/>
    </source>
</evidence>
<comment type="subcellular location">
    <subcellularLocation>
        <location evidence="1">Membrane</location>
        <topology evidence="1">Multi-pass membrane protein</topology>
    </subcellularLocation>
</comment>
<gene>
    <name evidence="6" type="ORF">GOP47_0003699</name>
</gene>
<reference evidence="6" key="1">
    <citation type="submission" date="2021-01" db="EMBL/GenBank/DDBJ databases">
        <title>Adiantum capillus-veneris genome.</title>
        <authorList>
            <person name="Fang Y."/>
            <person name="Liao Q."/>
        </authorList>
    </citation>
    <scope>NUCLEOTIDE SEQUENCE</scope>
    <source>
        <strain evidence="6">H3</strain>
        <tissue evidence="6">Leaf</tissue>
    </source>
</reference>
<dbReference type="FunFam" id="1.20.1280.290:FF:000009">
    <property type="entry name" value="PQ loop repeat family protein"/>
    <property type="match status" value="1"/>
</dbReference>
<evidence type="ECO:0000313" key="7">
    <source>
        <dbReference type="Proteomes" id="UP000886520"/>
    </source>
</evidence>
<feature type="transmembrane region" description="Helical" evidence="5">
    <location>
        <begin position="117"/>
        <end position="138"/>
    </location>
</feature>
<comment type="caution">
    <text evidence="6">The sequence shown here is derived from an EMBL/GenBank/DDBJ whole genome shotgun (WGS) entry which is preliminary data.</text>
</comment>
<organism evidence="6 7">
    <name type="scientific">Adiantum capillus-veneris</name>
    <name type="common">Maidenhair fern</name>
    <dbReference type="NCBI Taxonomy" id="13818"/>
    <lineage>
        <taxon>Eukaryota</taxon>
        <taxon>Viridiplantae</taxon>
        <taxon>Streptophyta</taxon>
        <taxon>Embryophyta</taxon>
        <taxon>Tracheophyta</taxon>
        <taxon>Polypodiopsida</taxon>
        <taxon>Polypodiidae</taxon>
        <taxon>Polypodiales</taxon>
        <taxon>Pteridineae</taxon>
        <taxon>Pteridaceae</taxon>
        <taxon>Vittarioideae</taxon>
        <taxon>Adiantum</taxon>
    </lineage>
</organism>
<dbReference type="InterPro" id="IPR006603">
    <property type="entry name" value="PQ-loop_rpt"/>
</dbReference>
<keyword evidence="4 5" id="KW-0472">Membrane</keyword>
<feature type="transmembrane region" description="Helical" evidence="5">
    <location>
        <begin position="49"/>
        <end position="70"/>
    </location>
</feature>
<dbReference type="EMBL" id="JABFUD020000004">
    <property type="protein sequence ID" value="KAI5080516.1"/>
    <property type="molecule type" value="Genomic_DNA"/>
</dbReference>
<sequence length="485" mass="54610">MAGHVGRATEDQIAGATSMMELMATREIETASRVTDANWWIERWFGDCIYTTWDTVAFFIGLSSICFWLIAQLPQFISNFIRSAADALSPWFLAQWLAGDTFNFLGCVLTGDQLKTQIITAGYFIFSDIVIVSQYVYYQVRNRKAVDFDESIHKGSAYSNLLKGNLSRDSAFEGLSRQDFQAFKDNLGGISTMPISLQSDVVSEHVVAHKSTLRSSPTNANSSKPSDCMQWNQLPVPQALSDLRQHDGWIYEHRHRLRRLTQEYNLEYGRAFSKRLSVLYNQRKEKHKNGQLREALETTNRTPRKAMLGIAGFFGISTIPKMQTFSSLGKSQYTKGGFELGRRALLGLHSEKSEIGQPSAAYVARHFLSLSWQTYPWTTIGRFLGWGSSAFYLGSRLSQLIKNKQRQSAEGLSLGMVTCAVLANITYGLSIIMRASSWDNLIGKAPWLVGSFGTVFLDFSIFIQAHYYSRHSKGAEPNEYTPLLS</sequence>
<dbReference type="SMART" id="SM00679">
    <property type="entry name" value="CTNS"/>
    <property type="match status" value="2"/>
</dbReference>
<dbReference type="Pfam" id="PF04193">
    <property type="entry name" value="PQ-loop"/>
    <property type="match status" value="2"/>
</dbReference>
<protein>
    <submittedName>
        <fullName evidence="6">Uncharacterized protein</fullName>
    </submittedName>
</protein>
<evidence type="ECO:0000256" key="3">
    <source>
        <dbReference type="ARBA" id="ARBA00022989"/>
    </source>
</evidence>
<dbReference type="Gene3D" id="1.20.1280.290">
    <property type="match status" value="2"/>
</dbReference>
<name>A0A9D4ZP21_ADICA</name>
<feature type="transmembrane region" description="Helical" evidence="5">
    <location>
        <begin position="412"/>
        <end position="433"/>
    </location>
</feature>
<dbReference type="GO" id="GO:0015174">
    <property type="term" value="F:basic amino acid transmembrane transporter activity"/>
    <property type="evidence" value="ECO:0007669"/>
    <property type="project" value="UniProtKB-ARBA"/>
</dbReference>
<evidence type="ECO:0000256" key="5">
    <source>
        <dbReference type="SAM" id="Phobius"/>
    </source>
</evidence>